<evidence type="ECO:0000313" key="4">
    <source>
        <dbReference type="EMBL" id="BBN99825.1"/>
    </source>
</evidence>
<name>A0A410DB90_9BACL</name>
<dbReference type="EMBL" id="CP025688">
    <property type="protein sequence ID" value="QAA23394.1"/>
    <property type="molecule type" value="Genomic_DNA"/>
</dbReference>
<evidence type="ECO:0000256" key="1">
    <source>
        <dbReference type="SAM" id="Phobius"/>
    </source>
</evidence>
<keyword evidence="2" id="KW-0732">Signal</keyword>
<dbReference type="InterPro" id="IPR038507">
    <property type="entry name" value="YcnI-like_sf"/>
</dbReference>
<dbReference type="Gene3D" id="2.60.40.2230">
    <property type="entry name" value="Uncharacterised protein YcnI-like PF07987, DUF1775"/>
    <property type="match status" value="1"/>
</dbReference>
<keyword evidence="1" id="KW-0812">Transmembrane</keyword>
<dbReference type="CDD" id="cd08545">
    <property type="entry name" value="YcnI_like"/>
    <property type="match status" value="1"/>
</dbReference>
<keyword evidence="1" id="KW-1133">Transmembrane helix</keyword>
<keyword evidence="6" id="KW-1185">Reference proteome</keyword>
<dbReference type="Proteomes" id="UP000285882">
    <property type="component" value="Chromosome"/>
</dbReference>
<sequence length="208" mass="22536">MKKFSQTITAAFFSAVLLFAFHDSASAHVTVKPVQSITGSSETYTITVPTEKNIPTTKVALRIPKNVQFYSYQPVPGWTTEVIKNAHGQAQTVSWTAKESGIAPGAFQQFQFRALNPKQTGALAWNAYQTYKDGSIVEWTGKENGETPHAITNVVKSADTTRSVPHGDRGNQILSLTAIVLSAIAIALSVITLVALRKKKDKVSSDAK</sequence>
<dbReference type="Proteomes" id="UP000326951">
    <property type="component" value="Chromosome"/>
</dbReference>
<reference evidence="4 7" key="2">
    <citation type="submission" date="2019-09" db="EMBL/GenBank/DDBJ databases">
        <title>Complete genome sequence of Sporolactobacillus terrae 70-3.</title>
        <authorList>
            <person name="Tanaka N."/>
            <person name="Shiwa Y."/>
            <person name="Fujita N."/>
            <person name="Tanasupawat S."/>
        </authorList>
    </citation>
    <scope>NUCLEOTIDE SEQUENCE [LARGE SCALE GENOMIC DNA]</scope>
    <source>
        <strain evidence="4 7">70-3</strain>
    </source>
</reference>
<evidence type="ECO:0000313" key="5">
    <source>
        <dbReference type="EMBL" id="QAA23394.1"/>
    </source>
</evidence>
<dbReference type="InterPro" id="IPR012533">
    <property type="entry name" value="YcnI-copper_dom"/>
</dbReference>
<gene>
    <name evidence="5" type="ORF">C0674_12730</name>
    <name evidence="4" type="ORF">St703_25300</name>
</gene>
<protein>
    <recommendedName>
        <fullName evidence="3">YncI copper-binding domain-containing protein</fullName>
    </recommendedName>
</protein>
<reference evidence="5 6" key="1">
    <citation type="submission" date="2018-01" db="EMBL/GenBank/DDBJ databases">
        <title>Complete genome sequencing of Sporolactobacillus terrae DLG3.</title>
        <authorList>
            <person name="Nam Y.-D."/>
            <person name="Kang J."/>
            <person name="Chung W.-H."/>
        </authorList>
    </citation>
    <scope>NUCLEOTIDE SEQUENCE [LARGE SCALE GENOMIC DNA]</scope>
    <source>
        <strain evidence="5 6">DLG3</strain>
    </source>
</reference>
<evidence type="ECO:0000313" key="6">
    <source>
        <dbReference type="Proteomes" id="UP000285882"/>
    </source>
</evidence>
<dbReference type="RefSeq" id="WP_128167010.1">
    <property type="nucleotide sequence ID" value="NZ_AP021853.1"/>
</dbReference>
<dbReference type="AlphaFoldDB" id="A0A410DB90"/>
<organism evidence="4 7">
    <name type="scientific">Sporolactobacillus terrae</name>
    <dbReference type="NCBI Taxonomy" id="269673"/>
    <lineage>
        <taxon>Bacteria</taxon>
        <taxon>Bacillati</taxon>
        <taxon>Bacillota</taxon>
        <taxon>Bacilli</taxon>
        <taxon>Bacillales</taxon>
        <taxon>Sporolactobacillaceae</taxon>
        <taxon>Sporolactobacillus</taxon>
    </lineage>
</organism>
<proteinExistence type="predicted"/>
<dbReference type="EMBL" id="AP021853">
    <property type="protein sequence ID" value="BBN99825.1"/>
    <property type="molecule type" value="Genomic_DNA"/>
</dbReference>
<feature type="chain" id="PRO_5044600944" description="YncI copper-binding domain-containing protein" evidence="2">
    <location>
        <begin position="28"/>
        <end position="208"/>
    </location>
</feature>
<evidence type="ECO:0000259" key="3">
    <source>
        <dbReference type="Pfam" id="PF07987"/>
    </source>
</evidence>
<feature type="transmembrane region" description="Helical" evidence="1">
    <location>
        <begin position="173"/>
        <end position="196"/>
    </location>
</feature>
<dbReference type="STRING" id="1449983.GCA_000647835_01899"/>
<evidence type="ECO:0000256" key="2">
    <source>
        <dbReference type="SAM" id="SignalP"/>
    </source>
</evidence>
<keyword evidence="1" id="KW-0472">Membrane</keyword>
<feature type="domain" description="YncI copper-binding" evidence="3">
    <location>
        <begin position="28"/>
        <end position="144"/>
    </location>
</feature>
<feature type="signal peptide" evidence="2">
    <location>
        <begin position="1"/>
        <end position="27"/>
    </location>
</feature>
<evidence type="ECO:0000313" key="7">
    <source>
        <dbReference type="Proteomes" id="UP000326951"/>
    </source>
</evidence>
<dbReference type="Pfam" id="PF07987">
    <property type="entry name" value="DUF1775"/>
    <property type="match status" value="1"/>
</dbReference>
<accession>A0A410DB90</accession>